<dbReference type="RefSeq" id="WP_111383360.1">
    <property type="nucleotide sequence ID" value="NZ_NPEW01000004.1"/>
</dbReference>
<dbReference type="InterPro" id="IPR011006">
    <property type="entry name" value="CheY-like_superfamily"/>
</dbReference>
<reference evidence="6" key="2">
    <citation type="submission" date="2018-10" db="EMBL/GenBank/DDBJ databases">
        <authorList>
            <person name="Peiro R."/>
            <person name="Begona"/>
            <person name="Cbmso G."/>
            <person name="Lopez M."/>
            <person name="Gonzalez S."/>
            <person name="Sacristan E."/>
            <person name="Castillo E."/>
        </authorList>
    </citation>
    <scope>NUCLEOTIDE SEQUENCE [LARGE SCALE GENOMIC DNA]</scope>
</reference>
<evidence type="ECO:0000259" key="3">
    <source>
        <dbReference type="PROSITE" id="PS50110"/>
    </source>
</evidence>
<gene>
    <name evidence="5" type="primary">cheY_2</name>
    <name evidence="4" type="ORF">GJ689_19945</name>
    <name evidence="5" type="ORF">RHODGE_RHODGE_00044</name>
</gene>
<dbReference type="PROSITE" id="PS50110">
    <property type="entry name" value="RESPONSE_REGULATORY"/>
    <property type="match status" value="1"/>
</dbReference>
<comment type="caution">
    <text evidence="4">The sequence shown here is derived from an EMBL/GenBank/DDBJ whole genome shotgun (WGS) entry which is preliminary data.</text>
</comment>
<dbReference type="SUPFAM" id="SSF52172">
    <property type="entry name" value="CheY-like"/>
    <property type="match status" value="1"/>
</dbReference>
<keyword evidence="1 2" id="KW-0597">Phosphoprotein</keyword>
<dbReference type="EMBL" id="WNKV01000017">
    <property type="protein sequence ID" value="MTW18477.1"/>
    <property type="molecule type" value="Genomic_DNA"/>
</dbReference>
<evidence type="ECO:0000313" key="5">
    <source>
        <dbReference type="EMBL" id="VCU06954.1"/>
    </source>
</evidence>
<dbReference type="GO" id="GO:0000160">
    <property type="term" value="P:phosphorelay signal transduction system"/>
    <property type="evidence" value="ECO:0007669"/>
    <property type="project" value="InterPro"/>
</dbReference>
<dbReference type="InterPro" id="IPR001789">
    <property type="entry name" value="Sig_transdc_resp-reg_receiver"/>
</dbReference>
<feature type="domain" description="Response regulatory" evidence="3">
    <location>
        <begin position="4"/>
        <end position="121"/>
    </location>
</feature>
<evidence type="ECO:0000313" key="4">
    <source>
        <dbReference type="EMBL" id="MTW18477.1"/>
    </source>
</evidence>
<evidence type="ECO:0000256" key="1">
    <source>
        <dbReference type="ARBA" id="ARBA00022553"/>
    </source>
</evidence>
<dbReference type="SMART" id="SM00448">
    <property type="entry name" value="REC"/>
    <property type="match status" value="1"/>
</dbReference>
<keyword evidence="6" id="KW-1185">Reference proteome</keyword>
<dbReference type="Proteomes" id="UP000438991">
    <property type="component" value="Unassembled WGS sequence"/>
</dbReference>
<name>A0A327KF23_9BRAD</name>
<dbReference type="EMBL" id="UWOC01000003">
    <property type="protein sequence ID" value="VCU06954.1"/>
    <property type="molecule type" value="Genomic_DNA"/>
</dbReference>
<reference evidence="4 7" key="3">
    <citation type="submission" date="2019-11" db="EMBL/GenBank/DDBJ databases">
        <title>Whole-genome sequence of Rhodoplanes serenus DSM 18633, type strain.</title>
        <authorList>
            <person name="Kyndt J.A."/>
            <person name="Meyer T.E."/>
        </authorList>
    </citation>
    <scope>NUCLEOTIDE SEQUENCE [LARGE SCALE GENOMIC DNA]</scope>
    <source>
        <strain evidence="4 7">DSM 18633</strain>
    </source>
</reference>
<dbReference type="Proteomes" id="UP000289200">
    <property type="component" value="Unassembled WGS sequence"/>
</dbReference>
<dbReference type="Pfam" id="PF00072">
    <property type="entry name" value="Response_reg"/>
    <property type="match status" value="1"/>
</dbReference>
<evidence type="ECO:0000313" key="6">
    <source>
        <dbReference type="Proteomes" id="UP000289200"/>
    </source>
</evidence>
<organism evidence="4 7">
    <name type="scientific">Rhodoplanes serenus</name>
    <dbReference type="NCBI Taxonomy" id="200615"/>
    <lineage>
        <taxon>Bacteria</taxon>
        <taxon>Pseudomonadati</taxon>
        <taxon>Pseudomonadota</taxon>
        <taxon>Alphaproteobacteria</taxon>
        <taxon>Hyphomicrobiales</taxon>
        <taxon>Nitrobacteraceae</taxon>
        <taxon>Rhodoplanes</taxon>
    </lineage>
</organism>
<dbReference type="InterPro" id="IPR050595">
    <property type="entry name" value="Bact_response_regulator"/>
</dbReference>
<dbReference type="Gene3D" id="3.40.50.2300">
    <property type="match status" value="1"/>
</dbReference>
<feature type="modified residue" description="4-aspartylphosphate" evidence="2">
    <location>
        <position position="54"/>
    </location>
</feature>
<protein>
    <submittedName>
        <fullName evidence="5">Chemotaxis protein CheY</fullName>
    </submittedName>
    <submittedName>
        <fullName evidence="4">Response regulator</fullName>
    </submittedName>
</protein>
<accession>A0A327KF23</accession>
<sequence length="124" mass="13250">MSTTIMIVDDSPTMLMSLEGVLSKAGFAVAQAKSGEEALAKLRTGPKPAMVITDLNMGAMNGIELIRSVRKLPGHQFMPMVMLSTESQQDKRIEAKSAGATGWIVKPVEPAMLLQVIRQLVPGG</sequence>
<proteinExistence type="predicted"/>
<dbReference type="PANTHER" id="PTHR44591">
    <property type="entry name" value="STRESS RESPONSE REGULATOR PROTEIN 1"/>
    <property type="match status" value="1"/>
</dbReference>
<dbReference type="AlphaFoldDB" id="A0A327KF23"/>
<dbReference type="OrthoDB" id="9786548at2"/>
<evidence type="ECO:0000313" key="7">
    <source>
        <dbReference type="Proteomes" id="UP000438991"/>
    </source>
</evidence>
<reference evidence="5" key="1">
    <citation type="submission" date="2018-10" db="EMBL/GenBank/DDBJ databases">
        <authorList>
            <person name="Peiro R."/>
            <person name="Begona"/>
            <person name="Cbmso G."/>
            <person name="Lopez M."/>
            <person name="Gonzalez S."/>
            <person name="Sacristan E."/>
            <person name="Castillo E."/>
        </authorList>
    </citation>
    <scope>NUCLEOTIDE SEQUENCE</scope>
    <source>
        <strain evidence="5">Rhod_genome</strain>
    </source>
</reference>
<evidence type="ECO:0000256" key="2">
    <source>
        <dbReference type="PROSITE-ProRule" id="PRU00169"/>
    </source>
</evidence>
<dbReference type="PANTHER" id="PTHR44591:SF25">
    <property type="entry name" value="CHEMOTAXIS TWO-COMPONENT RESPONSE REGULATOR"/>
    <property type="match status" value="1"/>
</dbReference>